<keyword evidence="4" id="KW-0540">Nuclease</keyword>
<evidence type="ECO:0000313" key="13">
    <source>
        <dbReference type="EMBL" id="PRP79100.1"/>
    </source>
</evidence>
<name>A0A2P6N567_9EUKA</name>
<dbReference type="InParanoid" id="A0A2P6N567"/>
<dbReference type="AlphaFoldDB" id="A0A2P6N567"/>
<dbReference type="PIRSF" id="PIRSF009303">
    <property type="entry name" value="Cell_cycle_RAD9"/>
    <property type="match status" value="1"/>
</dbReference>
<dbReference type="InterPro" id="IPR046938">
    <property type="entry name" value="DNA_clamp_sf"/>
</dbReference>
<keyword evidence="5" id="KW-0227">DNA damage</keyword>
<dbReference type="Proteomes" id="UP000241769">
    <property type="component" value="Unassembled WGS sequence"/>
</dbReference>
<reference evidence="13 14" key="1">
    <citation type="journal article" date="2018" name="Genome Biol. Evol.">
        <title>Multiple Roots of Fruiting Body Formation in Amoebozoa.</title>
        <authorList>
            <person name="Hillmann F."/>
            <person name="Forbes G."/>
            <person name="Novohradska S."/>
            <person name="Ferling I."/>
            <person name="Riege K."/>
            <person name="Groth M."/>
            <person name="Westermann M."/>
            <person name="Marz M."/>
            <person name="Spaller T."/>
            <person name="Winckler T."/>
            <person name="Schaap P."/>
            <person name="Glockner G."/>
        </authorList>
    </citation>
    <scope>NUCLEOTIDE SEQUENCE [LARGE SCALE GENOMIC DNA]</scope>
    <source>
        <strain evidence="13 14">Jena</strain>
    </source>
</reference>
<dbReference type="GO" id="GO:0031573">
    <property type="term" value="P:mitotic intra-S DNA damage checkpoint signaling"/>
    <property type="evidence" value="ECO:0007669"/>
    <property type="project" value="TreeGrafter"/>
</dbReference>
<keyword evidence="7" id="KW-0269">Exonuclease</keyword>
<dbReference type="EMBL" id="MDYQ01000197">
    <property type="protein sequence ID" value="PRP79100.1"/>
    <property type="molecule type" value="Genomic_DNA"/>
</dbReference>
<feature type="compositionally biased region" description="Polar residues" evidence="12">
    <location>
        <begin position="285"/>
        <end position="297"/>
    </location>
</feature>
<evidence type="ECO:0000256" key="7">
    <source>
        <dbReference type="ARBA" id="ARBA00022839"/>
    </source>
</evidence>
<dbReference type="GO" id="GO:0000076">
    <property type="term" value="P:DNA replication checkpoint signaling"/>
    <property type="evidence" value="ECO:0007669"/>
    <property type="project" value="TreeGrafter"/>
</dbReference>
<keyword evidence="3" id="KW-0597">Phosphoprotein</keyword>
<organism evidence="13 14">
    <name type="scientific">Planoprotostelium fungivorum</name>
    <dbReference type="NCBI Taxonomy" id="1890364"/>
    <lineage>
        <taxon>Eukaryota</taxon>
        <taxon>Amoebozoa</taxon>
        <taxon>Evosea</taxon>
        <taxon>Variosea</taxon>
        <taxon>Cavosteliida</taxon>
        <taxon>Cavosteliaceae</taxon>
        <taxon>Planoprotostelium</taxon>
    </lineage>
</organism>
<keyword evidence="14" id="KW-1185">Reference proteome</keyword>
<dbReference type="FunCoup" id="A0A2P6N567">
    <property type="interactions" value="206"/>
</dbReference>
<comment type="function">
    <text evidence="9">Component of the 9-1-1 cell-cycle checkpoint response complex that plays a major role in DNA repair. The 9-1-1 complex is recruited to DNA lesion upon damage by the RAD17-replication factor C (RFC) clamp loader complex. Acts then as a sliding clamp platform on DNA for several proteins involved in long-patch base excision repair (LP-BER). The 9-1-1 complex stimulates DNA polymerase beta (POLB) activity by increasing its affinity for the 3'-OH end of the primer-template and stabilizes POLB to those sites where LP-BER proceeds; endonuclease FEN1 cleavage activity on substrates with double, nick, or gap flaps of distinct sequences and lengths; and DNA ligase I (LIG1) on long-patch base excision repair substrates. The 9-1-1 complex is necessary for the recruitment of RHNO1 to sites of double-stranded breaks (DSB) occurring during the S phase. RAD9A possesses 3'-&gt;5' double stranded DNA exonuclease activity.</text>
</comment>
<dbReference type="GO" id="GO:0006281">
    <property type="term" value="P:DNA repair"/>
    <property type="evidence" value="ECO:0007669"/>
    <property type="project" value="InterPro"/>
</dbReference>
<dbReference type="Gene3D" id="3.70.10.10">
    <property type="match status" value="1"/>
</dbReference>
<dbReference type="OrthoDB" id="60092at2759"/>
<evidence type="ECO:0000256" key="10">
    <source>
        <dbReference type="ARBA" id="ARBA00069752"/>
    </source>
</evidence>
<evidence type="ECO:0000256" key="9">
    <source>
        <dbReference type="ARBA" id="ARBA00059283"/>
    </source>
</evidence>
<dbReference type="GO" id="GO:0004527">
    <property type="term" value="F:exonuclease activity"/>
    <property type="evidence" value="ECO:0007669"/>
    <property type="project" value="UniProtKB-KW"/>
</dbReference>
<comment type="similarity">
    <text evidence="2">Belongs to the rad9 family.</text>
</comment>
<evidence type="ECO:0000256" key="4">
    <source>
        <dbReference type="ARBA" id="ARBA00022722"/>
    </source>
</evidence>
<proteinExistence type="inferred from homology"/>
<evidence type="ECO:0000256" key="11">
    <source>
        <dbReference type="ARBA" id="ARBA00079896"/>
    </source>
</evidence>
<sequence>MECTLSTGYTKLFAKTVQCLGKIGEDMFIEAHQDRIILRTLNSSRVAFFAFHLHRGFFDHLSLEDNQERKFAIKLKPCQAVFRAYDTIEKCILRLDLIQERFVFELHCKHGVKKLYKLTYEEIQPVSAVYDKDSCPNRLVCVPRKLLEAVSNFHSSVEEITLSTGKTHLRFRSHSEDTTAGRATQLLRTETTLDAADFDEYQVGETDITFCLKEFKALLGFCESAGQPVVVHFDRAGRPALASLTYFNIFEADFVLATLLDPNRRSTPDANSSPSSSPQTSNTSLIKTPHTNTSSMPSRKRASPDSSPTRGPSPTRSSPTRSSPTRSGPSSPSVIITSGSGGDTEGEDEMDYETIPLSPARG</sequence>
<dbReference type="InterPro" id="IPR007268">
    <property type="entry name" value="Rad9/Ddc1"/>
</dbReference>
<protein>
    <recommendedName>
        <fullName evidence="10">Cell cycle checkpoint control protein RAD9A</fullName>
    </recommendedName>
    <alternativeName>
        <fullName evidence="11">DNA repair exonuclease rad9 homolog A</fullName>
    </alternativeName>
</protein>
<keyword evidence="8" id="KW-0539">Nucleus</keyword>
<dbReference type="GO" id="GO:0071479">
    <property type="term" value="P:cellular response to ionizing radiation"/>
    <property type="evidence" value="ECO:0007669"/>
    <property type="project" value="TreeGrafter"/>
</dbReference>
<evidence type="ECO:0000256" key="2">
    <source>
        <dbReference type="ARBA" id="ARBA00008494"/>
    </source>
</evidence>
<comment type="caution">
    <text evidence="13">The sequence shown here is derived from an EMBL/GenBank/DDBJ whole genome shotgun (WGS) entry which is preliminary data.</text>
</comment>
<dbReference type="STRING" id="1890364.A0A2P6N567"/>
<feature type="region of interest" description="Disordered" evidence="12">
    <location>
        <begin position="265"/>
        <end position="362"/>
    </location>
</feature>
<dbReference type="PANTHER" id="PTHR15237">
    <property type="entry name" value="DNA REPAIR PROTEIN RAD9"/>
    <property type="match status" value="1"/>
</dbReference>
<evidence type="ECO:0000256" key="5">
    <source>
        <dbReference type="ARBA" id="ARBA00022763"/>
    </source>
</evidence>
<evidence type="ECO:0000256" key="12">
    <source>
        <dbReference type="SAM" id="MobiDB-lite"/>
    </source>
</evidence>
<comment type="subcellular location">
    <subcellularLocation>
        <location evidence="1">Nucleus</location>
    </subcellularLocation>
</comment>
<gene>
    <name evidence="13" type="ORF">PROFUN_13162</name>
</gene>
<evidence type="ECO:0000256" key="1">
    <source>
        <dbReference type="ARBA" id="ARBA00004123"/>
    </source>
</evidence>
<evidence type="ECO:0000256" key="6">
    <source>
        <dbReference type="ARBA" id="ARBA00022801"/>
    </source>
</evidence>
<dbReference type="PANTHER" id="PTHR15237:SF0">
    <property type="entry name" value="CELL CYCLE CHECKPOINT CONTROL PROTEIN"/>
    <property type="match status" value="1"/>
</dbReference>
<evidence type="ECO:0000256" key="8">
    <source>
        <dbReference type="ARBA" id="ARBA00023242"/>
    </source>
</evidence>
<feature type="compositionally biased region" description="Low complexity" evidence="12">
    <location>
        <begin position="304"/>
        <end position="338"/>
    </location>
</feature>
<feature type="compositionally biased region" description="Low complexity" evidence="12">
    <location>
        <begin position="268"/>
        <end position="284"/>
    </location>
</feature>
<evidence type="ECO:0000256" key="3">
    <source>
        <dbReference type="ARBA" id="ARBA00022553"/>
    </source>
</evidence>
<dbReference type="SUPFAM" id="SSF55979">
    <property type="entry name" value="DNA clamp"/>
    <property type="match status" value="1"/>
</dbReference>
<accession>A0A2P6N567</accession>
<dbReference type="FunFam" id="3.70.10.10:FF:000005">
    <property type="entry name" value="Cell cycle checkpoint control protein"/>
    <property type="match status" value="1"/>
</dbReference>
<dbReference type="GO" id="GO:0030896">
    <property type="term" value="C:checkpoint clamp complex"/>
    <property type="evidence" value="ECO:0007669"/>
    <property type="project" value="InterPro"/>
</dbReference>
<dbReference type="Pfam" id="PF04139">
    <property type="entry name" value="Rad9"/>
    <property type="match status" value="1"/>
</dbReference>
<dbReference type="InterPro" id="IPR026584">
    <property type="entry name" value="Rad9"/>
</dbReference>
<evidence type="ECO:0000313" key="14">
    <source>
        <dbReference type="Proteomes" id="UP000241769"/>
    </source>
</evidence>
<keyword evidence="6" id="KW-0378">Hydrolase</keyword>